<keyword evidence="4" id="KW-1185">Reference proteome</keyword>
<dbReference type="Proteomes" id="UP000253472">
    <property type="component" value="Unassembled WGS sequence"/>
</dbReference>
<keyword evidence="2" id="KW-0472">Membrane</keyword>
<comment type="caution">
    <text evidence="3">The sequence shown here is derived from an EMBL/GenBank/DDBJ whole genome shotgun (WGS) entry which is preliminary data.</text>
</comment>
<dbReference type="OrthoDB" id="4026422at2759"/>
<evidence type="ECO:0000256" key="2">
    <source>
        <dbReference type="SAM" id="Phobius"/>
    </source>
</evidence>
<sequence length="569" mass="63392">MSNSKAESALAHARSSGDKENNHIEDDHAKIATTCHDDHHHDTTLYDSIVDIPPPPPPPHAGPKVVPADEDWSIISSSSDIDDERSTTSSFEYQRGGALSDCNSNKESLKVPRQFIIGLSGRSAASGFDEQETLDDAENLEHSQNTISTPSGSASSSGSIISSREGDDEEGDEEDLIDVDSKIKFFENLNDSIKQKSNQFYHDFAKVHLDNYINEQQQQQQQGCTSNSATTCSASSSVGYDMDDTIELLADGSKVIIGSPNDVKSPLLPEKPKTKKSKTKKNKKLLIRAVEQLQVFLEAHSDYLYYYIFVAMIVGIIPAYFIVNYLLFPRPVKPVSSIDKLGEVWNSLLYEDVSSASIFGKKQKINKLFKFGNLIKGKIDQEVIPQLSLFADNVNMFTTNSLVPQCALFWARTQEFGKSSLDNLGKWWTEYSTVGLNKFDEFGKIGYAKAVEYQAVGLANMGIFYNTTSLYSKIWSKNIIAGSNDVYHNLEVIFRQESAHAKVLSSGFIENMKVFNEYQKEKVGKGWGELVSLWHSEAPKFKATLDHNSVEIYKNGKKLFQSVVEKLSA</sequence>
<gene>
    <name evidence="3" type="ORF">Cantr_09659</name>
</gene>
<accession>A0A367YCP9</accession>
<proteinExistence type="predicted"/>
<feature type="compositionally biased region" description="Pro residues" evidence="1">
    <location>
        <begin position="52"/>
        <end position="61"/>
    </location>
</feature>
<name>A0A367YCP9_9ASCO</name>
<dbReference type="EMBL" id="QLNQ01000024">
    <property type="protein sequence ID" value="RCK63635.1"/>
    <property type="molecule type" value="Genomic_DNA"/>
</dbReference>
<feature type="region of interest" description="Disordered" evidence="1">
    <location>
        <begin position="1"/>
        <end position="22"/>
    </location>
</feature>
<dbReference type="AlphaFoldDB" id="A0A367YCP9"/>
<evidence type="ECO:0000256" key="1">
    <source>
        <dbReference type="SAM" id="MobiDB-lite"/>
    </source>
</evidence>
<keyword evidence="2" id="KW-0812">Transmembrane</keyword>
<reference evidence="3 4" key="1">
    <citation type="submission" date="2018-06" db="EMBL/GenBank/DDBJ databases">
        <title>Whole genome sequencing of Candida tropicalis (genome annotated by CSBL at Korea University).</title>
        <authorList>
            <person name="Ahn J."/>
        </authorList>
    </citation>
    <scope>NUCLEOTIDE SEQUENCE [LARGE SCALE GENOMIC DNA]</scope>
    <source>
        <strain evidence="3 4">ATCC 20962</strain>
    </source>
</reference>
<evidence type="ECO:0000313" key="3">
    <source>
        <dbReference type="EMBL" id="RCK63635.1"/>
    </source>
</evidence>
<feature type="region of interest" description="Disordered" evidence="1">
    <location>
        <begin position="46"/>
        <end position="105"/>
    </location>
</feature>
<evidence type="ECO:0000313" key="4">
    <source>
        <dbReference type="Proteomes" id="UP000253472"/>
    </source>
</evidence>
<feature type="compositionally biased region" description="Acidic residues" evidence="1">
    <location>
        <begin position="166"/>
        <end position="175"/>
    </location>
</feature>
<feature type="compositionally biased region" description="Low complexity" evidence="1">
    <location>
        <begin position="146"/>
        <end position="163"/>
    </location>
</feature>
<organism evidence="3 4">
    <name type="scientific">Candida viswanathii</name>
    <dbReference type="NCBI Taxonomy" id="5486"/>
    <lineage>
        <taxon>Eukaryota</taxon>
        <taxon>Fungi</taxon>
        <taxon>Dikarya</taxon>
        <taxon>Ascomycota</taxon>
        <taxon>Saccharomycotina</taxon>
        <taxon>Pichiomycetes</taxon>
        <taxon>Debaryomycetaceae</taxon>
        <taxon>Candida/Lodderomyces clade</taxon>
        <taxon>Candida</taxon>
    </lineage>
</organism>
<keyword evidence="2" id="KW-1133">Transmembrane helix</keyword>
<feature type="transmembrane region" description="Helical" evidence="2">
    <location>
        <begin position="304"/>
        <end position="328"/>
    </location>
</feature>
<protein>
    <submittedName>
        <fullName evidence="3">Uncharacterized protein</fullName>
    </submittedName>
</protein>
<feature type="region of interest" description="Disordered" evidence="1">
    <location>
        <begin position="139"/>
        <end position="175"/>
    </location>
</feature>